<evidence type="ECO:0000256" key="12">
    <source>
        <dbReference type="ARBA" id="ARBA00045758"/>
    </source>
</evidence>
<dbReference type="PRINTS" id="PR00434">
    <property type="entry name" value="INTERLEUKIN6"/>
</dbReference>
<dbReference type="GeneID" id="102980126"/>
<keyword evidence="5" id="KW-0202">Cytokine</keyword>
<name>A0A2Y9EHI1_PHYMC</name>
<evidence type="ECO:0000256" key="3">
    <source>
        <dbReference type="ARBA" id="ARBA00019464"/>
    </source>
</evidence>
<keyword evidence="7" id="KW-0732">Signal</keyword>
<dbReference type="PROSITE" id="PS00254">
    <property type="entry name" value="INTERLEUKIN_6"/>
    <property type="match status" value="1"/>
</dbReference>
<dbReference type="GO" id="GO:0051240">
    <property type="term" value="P:positive regulation of multicellular organismal process"/>
    <property type="evidence" value="ECO:0007669"/>
    <property type="project" value="UniProtKB-ARBA"/>
</dbReference>
<dbReference type="PIRSF" id="PIRSF001935">
    <property type="entry name" value="IL6_MGF_GCSF"/>
    <property type="match status" value="1"/>
</dbReference>
<keyword evidence="8" id="KW-0339">Growth factor</keyword>
<reference evidence="16" key="1">
    <citation type="submission" date="2025-08" db="UniProtKB">
        <authorList>
            <consortium name="RefSeq"/>
        </authorList>
    </citation>
    <scope>IDENTIFICATION</scope>
    <source>
        <tissue evidence="16">Muscle</tissue>
    </source>
</reference>
<dbReference type="KEGG" id="pcad:102980126"/>
<dbReference type="SMART" id="SM00126">
    <property type="entry name" value="IL6"/>
    <property type="match status" value="1"/>
</dbReference>
<dbReference type="AlphaFoldDB" id="A0A2Y9EHI1"/>
<dbReference type="OrthoDB" id="8943569at2759"/>
<dbReference type="PANTHER" id="PTHR48494">
    <property type="entry name" value="INTERLEUKIN-6"/>
    <property type="match status" value="1"/>
</dbReference>
<comment type="subcellular location">
    <subcellularLocation>
        <location evidence="1">Secreted</location>
    </subcellularLocation>
</comment>
<evidence type="ECO:0000313" key="16">
    <source>
        <dbReference type="RefSeq" id="XP_007102917.1"/>
    </source>
</evidence>
<keyword evidence="6" id="KW-0964">Secreted</keyword>
<dbReference type="GO" id="GO:0046427">
    <property type="term" value="P:positive regulation of receptor signaling pathway via JAK-STAT"/>
    <property type="evidence" value="ECO:0007669"/>
    <property type="project" value="TreeGrafter"/>
</dbReference>
<dbReference type="GO" id="GO:0008083">
    <property type="term" value="F:growth factor activity"/>
    <property type="evidence" value="ECO:0007669"/>
    <property type="project" value="UniProtKB-KW"/>
</dbReference>
<organism evidence="15 16">
    <name type="scientific">Physeter macrocephalus</name>
    <name type="common">Sperm whale</name>
    <name type="synonym">Physeter catodon</name>
    <dbReference type="NCBI Taxonomy" id="9755"/>
    <lineage>
        <taxon>Eukaryota</taxon>
        <taxon>Metazoa</taxon>
        <taxon>Chordata</taxon>
        <taxon>Craniata</taxon>
        <taxon>Vertebrata</taxon>
        <taxon>Euteleostomi</taxon>
        <taxon>Mammalia</taxon>
        <taxon>Eutheria</taxon>
        <taxon>Laurasiatheria</taxon>
        <taxon>Artiodactyla</taxon>
        <taxon>Whippomorpha</taxon>
        <taxon>Cetacea</taxon>
        <taxon>Odontoceti</taxon>
        <taxon>Physeteridae</taxon>
        <taxon>Physeter</taxon>
    </lineage>
</organism>
<protein>
    <recommendedName>
        <fullName evidence="3">Interleukin-6</fullName>
    </recommendedName>
</protein>
<dbReference type="InterPro" id="IPR030474">
    <property type="entry name" value="IL-6/GCSF/MGF"/>
</dbReference>
<keyword evidence="15" id="KW-1185">Reference proteome</keyword>
<comment type="subunit">
    <text evidence="11">Component of a hexamer of two molecules each of IL6, IL6R and IL6ST; first binds to IL6R to associate with the signaling subunit IL6ST. Interacts with IL6R (via the N-terminal ectodomain); this interaction may be affected by IL6R-binding with SORL1, hence decreasing IL6 cis signaling. Interacts with SORL1 (via the N-terminal ectodomain); this interaction leads to IL6 internalization and lysosomal degradation. May form a trimeric complex with the soluble SORL1 ectodomain and soluble IL6R receptor; this interaction might stabilize circulating IL6, hence promoting IL6 trans signaling.</text>
</comment>
<gene>
    <name evidence="16" type="primary">IL6</name>
</gene>
<comment type="function">
    <text evidence="12">IL6 is a potent inducer of the acute phase response. Rapid production of IL6 contributes to host defense during infection and tissue injury, but excessive IL6 synthesis is involved in disease pathology. In the innate immune response, is synthesized by myeloid cells, such as macrophages and dendritic cells, upon recognition of pathogens through toll-like receptors (TLRs) at the site of infection or tissue injury. In the adaptive immune response, is required for the differentiation of B cells into immunoglobulin-secreting cells. Plays a major role in the differentiation of CD4(+) T cell subsets. Essential factor for the development of T follicular helper (Tfh) cells that are required for the induction of germinal-center formation. Required to drive naive CD4(+) T cells to the Th17 lineage. Also required for proliferation of myeloma cells and the survival of plasmablast cells.</text>
</comment>
<evidence type="ECO:0000256" key="1">
    <source>
        <dbReference type="ARBA" id="ARBA00004613"/>
    </source>
</evidence>
<dbReference type="GO" id="GO:0005615">
    <property type="term" value="C:extracellular space"/>
    <property type="evidence" value="ECO:0007669"/>
    <property type="project" value="UniProtKB-KW"/>
</dbReference>
<dbReference type="GO" id="GO:0006953">
    <property type="term" value="P:acute-phase response"/>
    <property type="evidence" value="ECO:0007669"/>
    <property type="project" value="UniProtKB-KW"/>
</dbReference>
<feature type="disulfide bond" evidence="13">
    <location>
        <begin position="125"/>
        <end position="135"/>
    </location>
</feature>
<dbReference type="PRINTS" id="PR00433">
    <property type="entry name" value="IL6GCSFMGF"/>
</dbReference>
<dbReference type="RefSeq" id="XP_007102917.1">
    <property type="nucleotide sequence ID" value="XM_007102855.3"/>
</dbReference>
<comment type="similarity">
    <text evidence="2">Belongs to the IL-6 superfamily.</text>
</comment>
<sequence>MRPGMSEVQSALEPTRNERELHLPSRNPAMNSLSTIAFSLGLLLVMATAFPTPGPLGEDFKDDTTSDRLLLTSPDKTEALIKYILGKISAMRKEMCEKYDKCENSKEALAENNLNLPKMAEKDGCFQSGFNQETCLMKITTGLLEYQIYLDYLQNEYEGDKGSIEAVQISIKALVQILRQKVKNPDEVTTPDPTTNATLLNNLQSQNNDWMKNTKIILILRSLENFLQFSLRAIRIK</sequence>
<dbReference type="GO" id="GO:0005138">
    <property type="term" value="F:interleukin-6 receptor binding"/>
    <property type="evidence" value="ECO:0007669"/>
    <property type="project" value="InterPro"/>
</dbReference>
<dbReference type="Gene3D" id="1.20.1250.10">
    <property type="match status" value="1"/>
</dbReference>
<dbReference type="FunFam" id="1.20.1250.10:FF:000006">
    <property type="entry name" value="Interleukin-6"/>
    <property type="match status" value="1"/>
</dbReference>
<evidence type="ECO:0000256" key="14">
    <source>
        <dbReference type="SAM" id="MobiDB-lite"/>
    </source>
</evidence>
<feature type="disulfide bond" evidence="13">
    <location>
        <begin position="96"/>
        <end position="102"/>
    </location>
</feature>
<dbReference type="InParanoid" id="A0A2Y9EHI1"/>
<evidence type="ECO:0000256" key="7">
    <source>
        <dbReference type="ARBA" id="ARBA00022729"/>
    </source>
</evidence>
<feature type="region of interest" description="Disordered" evidence="14">
    <location>
        <begin position="1"/>
        <end position="27"/>
    </location>
</feature>
<dbReference type="Proteomes" id="UP000248484">
    <property type="component" value="Chromosome 5"/>
</dbReference>
<dbReference type="CTD" id="3569"/>
<proteinExistence type="inferred from homology"/>
<dbReference type="InterPro" id="IPR030473">
    <property type="entry name" value="IL6/GCSF/MGF_CS"/>
</dbReference>
<evidence type="ECO:0000256" key="8">
    <source>
        <dbReference type="ARBA" id="ARBA00023030"/>
    </source>
</evidence>
<accession>A0A2Y9EHI1</accession>
<evidence type="ECO:0000256" key="4">
    <source>
        <dbReference type="ARBA" id="ARBA00022486"/>
    </source>
</evidence>
<evidence type="ECO:0000256" key="5">
    <source>
        <dbReference type="ARBA" id="ARBA00022514"/>
    </source>
</evidence>
<evidence type="ECO:0000256" key="2">
    <source>
        <dbReference type="ARBA" id="ARBA00007432"/>
    </source>
</evidence>
<evidence type="ECO:0000256" key="6">
    <source>
        <dbReference type="ARBA" id="ARBA00022525"/>
    </source>
</evidence>
<dbReference type="GO" id="GO:0005896">
    <property type="term" value="C:interleukin-6 receptor complex"/>
    <property type="evidence" value="ECO:0007669"/>
    <property type="project" value="TreeGrafter"/>
</dbReference>
<dbReference type="FunCoup" id="A0A2Y9EHI1">
    <property type="interactions" value="451"/>
</dbReference>
<dbReference type="SUPFAM" id="SSF47266">
    <property type="entry name" value="4-helical cytokines"/>
    <property type="match status" value="1"/>
</dbReference>
<comment type="function">
    <text evidence="10">Cytokine with a wide variety of biological functions in immunity, tissue regeneration, and metabolism. Binds to IL6R, then the complex associates to the signaling subunit IL6ST/gp130 to trigger the intracellular IL6-signaling pathway. The interaction with the membrane-bound IL6R and IL6ST stimulates 'classic signaling', whereas the binding of IL6 and soluble IL6R to IL6ST stimulates 'trans-signaling'. Alternatively, 'cluster signaling' occurs when membrane-bound IL6:IL6R complexes on transmitter cells activate IL6ST receptors on neighboring receiver cells.</text>
</comment>
<dbReference type="Pfam" id="PF00489">
    <property type="entry name" value="IL6"/>
    <property type="match status" value="1"/>
</dbReference>
<evidence type="ECO:0000256" key="13">
    <source>
        <dbReference type="PIRSR" id="PIRSR001935-1"/>
    </source>
</evidence>
<dbReference type="STRING" id="9755.ENSPCTP00005004186"/>
<dbReference type="GO" id="GO:0006955">
    <property type="term" value="P:immune response"/>
    <property type="evidence" value="ECO:0007669"/>
    <property type="project" value="InterPro"/>
</dbReference>
<dbReference type="InterPro" id="IPR009079">
    <property type="entry name" value="4_helix_cytokine-like_core"/>
</dbReference>
<keyword evidence="9 13" id="KW-1015">Disulfide bond</keyword>
<dbReference type="GO" id="GO:0005125">
    <property type="term" value="F:cytokine activity"/>
    <property type="evidence" value="ECO:0007669"/>
    <property type="project" value="UniProtKB-KW"/>
</dbReference>
<dbReference type="GO" id="GO:0030154">
    <property type="term" value="P:cell differentiation"/>
    <property type="evidence" value="ECO:0007669"/>
    <property type="project" value="InterPro"/>
</dbReference>
<evidence type="ECO:0000256" key="10">
    <source>
        <dbReference type="ARBA" id="ARBA00023441"/>
    </source>
</evidence>
<evidence type="ECO:0000313" key="15">
    <source>
        <dbReference type="Proteomes" id="UP000248484"/>
    </source>
</evidence>
<dbReference type="InterPro" id="IPR003574">
    <property type="entry name" value="IL-6-like"/>
</dbReference>
<dbReference type="PANTHER" id="PTHR48494:SF1">
    <property type="entry name" value="INTERLEUKIN-6"/>
    <property type="match status" value="1"/>
</dbReference>
<keyword evidence="4" id="KW-0011">Acute phase</keyword>
<evidence type="ECO:0000256" key="9">
    <source>
        <dbReference type="ARBA" id="ARBA00023157"/>
    </source>
</evidence>
<evidence type="ECO:0000256" key="11">
    <source>
        <dbReference type="ARBA" id="ARBA00023468"/>
    </source>
</evidence>